<dbReference type="InterPro" id="IPR006157">
    <property type="entry name" value="FolB_dom"/>
</dbReference>
<accession>A0ABU5N321</accession>
<proteinExistence type="inferred from homology"/>
<dbReference type="NCBIfam" id="TIGR00525">
    <property type="entry name" value="folB"/>
    <property type="match status" value="1"/>
</dbReference>
<evidence type="ECO:0000313" key="9">
    <source>
        <dbReference type="Proteomes" id="UP001291912"/>
    </source>
</evidence>
<comment type="pathway">
    <text evidence="2 6">Cofactor biosynthesis; tetrahydrofolate biosynthesis; 2-amino-4-hydroxy-6-hydroxymethyl-7,8-dihydropteridine diphosphate from 7,8-dihydroneopterin triphosphate: step 3/4.</text>
</comment>
<protein>
    <recommendedName>
        <fullName evidence="6">7,8-dihydroneopterin aldolase</fullName>
        <ecNumber evidence="6">4.1.2.25</ecNumber>
    </recommendedName>
</protein>
<evidence type="ECO:0000256" key="6">
    <source>
        <dbReference type="RuleBase" id="RU362079"/>
    </source>
</evidence>
<dbReference type="PANTHER" id="PTHR42844:SF1">
    <property type="entry name" value="DIHYDRONEOPTERIN ALDOLASE 1-RELATED"/>
    <property type="match status" value="1"/>
</dbReference>
<dbReference type="PANTHER" id="PTHR42844">
    <property type="entry name" value="DIHYDRONEOPTERIN ALDOLASE 1-RELATED"/>
    <property type="match status" value="1"/>
</dbReference>
<keyword evidence="9" id="KW-1185">Reference proteome</keyword>
<sequence>MDASGDHTDTDELTLTGLRVFGHHGVLSHERREGQEFFIDVTMRLDVREAAGADDVDKTVHYGDVAEHVVALVAHDPVDLIETVAARIARDLLARYPRLRSVTVTVHKPNAPIRVPFADVSVRVTRTRPTR</sequence>
<dbReference type="EMBL" id="JAWJYN010000001">
    <property type="protein sequence ID" value="MDZ8160474.1"/>
    <property type="molecule type" value="Genomic_DNA"/>
</dbReference>
<dbReference type="RefSeq" id="WP_194423190.1">
    <property type="nucleotide sequence ID" value="NZ_BAAAPT010000001.1"/>
</dbReference>
<dbReference type="SMART" id="SM00905">
    <property type="entry name" value="FolB"/>
    <property type="match status" value="1"/>
</dbReference>
<dbReference type="Gene3D" id="3.30.1130.10">
    <property type="match status" value="1"/>
</dbReference>
<dbReference type="GO" id="GO:0004150">
    <property type="term" value="F:dihydroneopterin aldolase activity"/>
    <property type="evidence" value="ECO:0007669"/>
    <property type="project" value="UniProtKB-EC"/>
</dbReference>
<dbReference type="EC" id="4.1.2.25" evidence="6"/>
<organism evidence="8 9">
    <name type="scientific">Microbacterium aquimaris</name>
    <dbReference type="NCBI Taxonomy" id="459816"/>
    <lineage>
        <taxon>Bacteria</taxon>
        <taxon>Bacillati</taxon>
        <taxon>Actinomycetota</taxon>
        <taxon>Actinomycetes</taxon>
        <taxon>Micrococcales</taxon>
        <taxon>Microbacteriaceae</taxon>
        <taxon>Microbacterium</taxon>
    </lineage>
</organism>
<dbReference type="SUPFAM" id="SSF55620">
    <property type="entry name" value="Tetrahydrobiopterin biosynthesis enzymes-like"/>
    <property type="match status" value="1"/>
</dbReference>
<comment type="catalytic activity">
    <reaction evidence="1 6">
        <text>7,8-dihydroneopterin = 6-hydroxymethyl-7,8-dihydropterin + glycolaldehyde</text>
        <dbReference type="Rhea" id="RHEA:10540"/>
        <dbReference type="ChEBI" id="CHEBI:17001"/>
        <dbReference type="ChEBI" id="CHEBI:17071"/>
        <dbReference type="ChEBI" id="CHEBI:44841"/>
        <dbReference type="EC" id="4.1.2.25"/>
    </reaction>
</comment>
<dbReference type="InterPro" id="IPR006156">
    <property type="entry name" value="Dihydroneopterin_aldolase"/>
</dbReference>
<dbReference type="Proteomes" id="UP001291912">
    <property type="component" value="Unassembled WGS sequence"/>
</dbReference>
<gene>
    <name evidence="8" type="primary">folB</name>
    <name evidence="8" type="ORF">R2Q92_01400</name>
</gene>
<dbReference type="CDD" id="cd00534">
    <property type="entry name" value="DHNA_DHNTPE"/>
    <property type="match status" value="1"/>
</dbReference>
<evidence type="ECO:0000256" key="1">
    <source>
        <dbReference type="ARBA" id="ARBA00001353"/>
    </source>
</evidence>
<comment type="similarity">
    <text evidence="3 6">Belongs to the DHNA family.</text>
</comment>
<name>A0ABU5N321_9MICO</name>
<evidence type="ECO:0000256" key="4">
    <source>
        <dbReference type="ARBA" id="ARBA00022909"/>
    </source>
</evidence>
<feature type="domain" description="Dihydroneopterin aldolase/epimerase" evidence="7">
    <location>
        <begin position="13"/>
        <end position="126"/>
    </location>
</feature>
<dbReference type="InterPro" id="IPR043133">
    <property type="entry name" value="GTP-CH-I_C/QueF"/>
</dbReference>
<evidence type="ECO:0000256" key="2">
    <source>
        <dbReference type="ARBA" id="ARBA00005013"/>
    </source>
</evidence>
<dbReference type="Pfam" id="PF02152">
    <property type="entry name" value="FolB"/>
    <property type="match status" value="1"/>
</dbReference>
<comment type="function">
    <text evidence="6">Catalyzes the conversion of 7,8-dihydroneopterin to 6-hydroxymethyl-7,8-dihydropterin.</text>
</comment>
<evidence type="ECO:0000259" key="7">
    <source>
        <dbReference type="SMART" id="SM00905"/>
    </source>
</evidence>
<reference evidence="8 9" key="1">
    <citation type="submission" date="2023-10" db="EMBL/GenBank/DDBJ databases">
        <title>Microbacterium xanthum sp. nov., isolated from seaweed.</title>
        <authorList>
            <person name="Lee S.D."/>
        </authorList>
    </citation>
    <scope>NUCLEOTIDE SEQUENCE [LARGE SCALE GENOMIC DNA]</scope>
    <source>
        <strain evidence="8 9">KCTC 19124</strain>
    </source>
</reference>
<comment type="caution">
    <text evidence="8">The sequence shown here is derived from an EMBL/GenBank/DDBJ whole genome shotgun (WGS) entry which is preliminary data.</text>
</comment>
<keyword evidence="4 6" id="KW-0289">Folate biosynthesis</keyword>
<dbReference type="NCBIfam" id="TIGR00526">
    <property type="entry name" value="folB_dom"/>
    <property type="match status" value="1"/>
</dbReference>
<evidence type="ECO:0000313" key="8">
    <source>
        <dbReference type="EMBL" id="MDZ8160474.1"/>
    </source>
</evidence>
<keyword evidence="5 6" id="KW-0456">Lyase</keyword>
<evidence type="ECO:0000256" key="5">
    <source>
        <dbReference type="ARBA" id="ARBA00023239"/>
    </source>
</evidence>
<evidence type="ECO:0000256" key="3">
    <source>
        <dbReference type="ARBA" id="ARBA00005708"/>
    </source>
</evidence>